<evidence type="ECO:0000313" key="1">
    <source>
        <dbReference type="EMBL" id="RDW66986.1"/>
    </source>
</evidence>
<protein>
    <submittedName>
        <fullName evidence="1">Uncharacterized protein</fullName>
    </submittedName>
</protein>
<reference evidence="1 2" key="1">
    <citation type="journal article" date="2018" name="IMA Fungus">
        <title>IMA Genome-F 9: Draft genome sequence of Annulohypoxylon stygium, Aspergillus mulundensis, Berkeleyomyces basicola (syn. Thielaviopsis basicola), Ceratocystis smalleyi, two Cercospora beticola strains, Coleophoma cylindrospora, Fusarium fracticaudum, Phialophora cf. hyalina, and Morchella septimelata.</title>
        <authorList>
            <person name="Wingfield B.D."/>
            <person name="Bills G.F."/>
            <person name="Dong Y."/>
            <person name="Huang W."/>
            <person name="Nel W.J."/>
            <person name="Swalarsk-Parry B.S."/>
            <person name="Vaghefi N."/>
            <person name="Wilken P.M."/>
            <person name="An Z."/>
            <person name="de Beer Z.W."/>
            <person name="De Vos L."/>
            <person name="Chen L."/>
            <person name="Duong T.A."/>
            <person name="Gao Y."/>
            <person name="Hammerbacher A."/>
            <person name="Kikkert J.R."/>
            <person name="Li Y."/>
            <person name="Li H."/>
            <person name="Li K."/>
            <person name="Li Q."/>
            <person name="Liu X."/>
            <person name="Ma X."/>
            <person name="Naidoo K."/>
            <person name="Pethybridge S.J."/>
            <person name="Sun J."/>
            <person name="Steenkamp E.T."/>
            <person name="van der Nest M.A."/>
            <person name="van Wyk S."/>
            <person name="Wingfield M.J."/>
            <person name="Xiong C."/>
            <person name="Yue Q."/>
            <person name="Zhang X."/>
        </authorList>
    </citation>
    <scope>NUCLEOTIDE SEQUENCE [LARGE SCALE GENOMIC DNA]</scope>
    <source>
        <strain evidence="1 2">BP5796</strain>
    </source>
</reference>
<dbReference type="Proteomes" id="UP000256328">
    <property type="component" value="Unassembled WGS sequence"/>
</dbReference>
<gene>
    <name evidence="1" type="ORF">BP5796_09735</name>
</gene>
<sequence>MVFAVIPSVHVCIACQHDDELSEAPKPNMILPYIEEDIHPASGMAMSPGSDVQAVLPEARRYGSFLEELVDIVELDVSQPCAAVLAGQIFKHLSALWPQGLCTNLRR</sequence>
<organism evidence="1 2">
    <name type="scientific">Coleophoma crateriformis</name>
    <dbReference type="NCBI Taxonomy" id="565419"/>
    <lineage>
        <taxon>Eukaryota</taxon>
        <taxon>Fungi</taxon>
        <taxon>Dikarya</taxon>
        <taxon>Ascomycota</taxon>
        <taxon>Pezizomycotina</taxon>
        <taxon>Leotiomycetes</taxon>
        <taxon>Helotiales</taxon>
        <taxon>Dermateaceae</taxon>
        <taxon>Coleophoma</taxon>
    </lineage>
</organism>
<keyword evidence="2" id="KW-1185">Reference proteome</keyword>
<accession>A0A3D8QYV7</accession>
<dbReference type="AlphaFoldDB" id="A0A3D8QYV7"/>
<name>A0A3D8QYV7_9HELO</name>
<proteinExistence type="predicted"/>
<comment type="caution">
    <text evidence="1">The sequence shown here is derived from an EMBL/GenBank/DDBJ whole genome shotgun (WGS) entry which is preliminary data.</text>
</comment>
<dbReference type="EMBL" id="PDLN01000014">
    <property type="protein sequence ID" value="RDW66986.1"/>
    <property type="molecule type" value="Genomic_DNA"/>
</dbReference>
<evidence type="ECO:0000313" key="2">
    <source>
        <dbReference type="Proteomes" id="UP000256328"/>
    </source>
</evidence>